<accession>D8ICJ6</accession>
<sequence>MFMAENKNVKIFHSIRGVSQNFGEIPKVDLEIDLDNEYNIYKYKDDNIIKKLKNIIISKLEEANITKQDKIILYAIAPNSILVSIAYILEKYKYNFDFLPKPKDSLVWGYRDIDIDDPELTNFIESKSTQLRISNINQPIGIILSGRSNVDNIEEVYKDNENLIINKGFDYSYTNIITITHEIRLQENSDKSLVNKKCYDIFVSEINSIFNDIVSYKNIKEVHILSSIPANGLLYLGKKMASYKNNHLTFYIYNYISNNNRYELGTILNSNLIDEY</sequence>
<dbReference type="KEGG" id="bpo:BP951000_0871"/>
<keyword evidence="4" id="KW-1185">Reference proteome</keyword>
<evidence type="ECO:0000259" key="2">
    <source>
        <dbReference type="Pfam" id="PF18145"/>
    </source>
</evidence>
<dbReference type="EMBL" id="CP002025">
    <property type="protein sequence ID" value="ADK30869.1"/>
    <property type="molecule type" value="Genomic_DNA"/>
</dbReference>
<keyword evidence="1" id="KW-0812">Transmembrane</keyword>
<dbReference type="NCBIfam" id="NF033611">
    <property type="entry name" value="SAVED"/>
    <property type="match status" value="1"/>
</dbReference>
<name>D8ICJ6_BRAP9</name>
<gene>
    <name evidence="3" type="ordered locus">BP951000_0871</name>
</gene>
<dbReference type="HOGENOM" id="CLU_1014392_0_0_12"/>
<dbReference type="Proteomes" id="UP000000332">
    <property type="component" value="Chromosome"/>
</dbReference>
<keyword evidence="1" id="KW-1133">Transmembrane helix</keyword>
<dbReference type="InterPro" id="IPR040836">
    <property type="entry name" value="SAVED"/>
</dbReference>
<organism evidence="3 4">
    <name type="scientific">Brachyspira pilosicoli (strain ATCC BAA-1826 / 95/1000)</name>
    <dbReference type="NCBI Taxonomy" id="759914"/>
    <lineage>
        <taxon>Bacteria</taxon>
        <taxon>Pseudomonadati</taxon>
        <taxon>Spirochaetota</taxon>
        <taxon>Spirochaetia</taxon>
        <taxon>Brachyspirales</taxon>
        <taxon>Brachyspiraceae</taxon>
        <taxon>Brachyspira</taxon>
    </lineage>
</organism>
<dbReference type="Pfam" id="PF18145">
    <property type="entry name" value="SAVED"/>
    <property type="match status" value="1"/>
</dbReference>
<reference evidence="3 4" key="1">
    <citation type="journal article" date="2010" name="PLoS ONE">
        <title>The complete genome sequence of the pathogenic intestinal spirochete Brachyspira pilosicoli and comparison with other Brachyspira genomes.</title>
        <authorList>
            <person name="Wanchanthuek P."/>
            <person name="Bellgard M.I."/>
            <person name="La T."/>
            <person name="Ryan K."/>
            <person name="Moolhuijzen P."/>
            <person name="Chapman B."/>
            <person name="Black M."/>
            <person name="Schibeci D."/>
            <person name="Hunter A."/>
            <person name="Barrero R."/>
            <person name="Phillips N.D."/>
            <person name="Hampson D.J."/>
        </authorList>
    </citation>
    <scope>NUCLEOTIDE SEQUENCE [LARGE SCALE GENOMIC DNA]</scope>
    <source>
        <strain evidence="4">ATCC BAA-1826 / 95/1000</strain>
    </source>
</reference>
<evidence type="ECO:0000313" key="3">
    <source>
        <dbReference type="EMBL" id="ADK30869.1"/>
    </source>
</evidence>
<feature type="transmembrane region" description="Helical" evidence="1">
    <location>
        <begin position="71"/>
        <end position="89"/>
    </location>
</feature>
<dbReference type="AlphaFoldDB" id="D8ICJ6"/>
<dbReference type="InParanoid" id="D8ICJ6"/>
<feature type="domain" description="SMODS-associated and fused to various effectors" evidence="2">
    <location>
        <begin position="64"/>
        <end position="263"/>
    </location>
</feature>
<protein>
    <recommendedName>
        <fullName evidence="2">SMODS-associated and fused to various effectors domain-containing protein</fullName>
    </recommendedName>
</protein>
<evidence type="ECO:0000256" key="1">
    <source>
        <dbReference type="SAM" id="Phobius"/>
    </source>
</evidence>
<proteinExistence type="predicted"/>
<keyword evidence="1" id="KW-0472">Membrane</keyword>
<evidence type="ECO:0000313" key="4">
    <source>
        <dbReference type="Proteomes" id="UP000000332"/>
    </source>
</evidence>